<feature type="non-terminal residue" evidence="2">
    <location>
        <position position="203"/>
    </location>
</feature>
<keyword evidence="3" id="KW-1185">Reference proteome</keyword>
<keyword evidence="1" id="KW-0175">Coiled coil</keyword>
<evidence type="ECO:0000313" key="3">
    <source>
        <dbReference type="Proteomes" id="UP001642484"/>
    </source>
</evidence>
<protein>
    <submittedName>
        <fullName evidence="2">Uncharacterized protein</fullName>
    </submittedName>
</protein>
<dbReference type="Proteomes" id="UP001642484">
    <property type="component" value="Unassembled WGS sequence"/>
</dbReference>
<dbReference type="EMBL" id="CAXAMN010014034">
    <property type="protein sequence ID" value="CAK9042344.1"/>
    <property type="molecule type" value="Genomic_DNA"/>
</dbReference>
<reference evidence="2 3" key="1">
    <citation type="submission" date="2024-02" db="EMBL/GenBank/DDBJ databases">
        <authorList>
            <person name="Chen Y."/>
            <person name="Shah S."/>
            <person name="Dougan E. K."/>
            <person name="Thang M."/>
            <person name="Chan C."/>
        </authorList>
    </citation>
    <scope>NUCLEOTIDE SEQUENCE [LARGE SCALE GENOMIC DNA]</scope>
</reference>
<gene>
    <name evidence="2" type="ORF">CCMP2556_LOCUS22552</name>
</gene>
<feature type="coiled-coil region" evidence="1">
    <location>
        <begin position="104"/>
        <end position="195"/>
    </location>
</feature>
<organism evidence="2 3">
    <name type="scientific">Durusdinium trenchii</name>
    <dbReference type="NCBI Taxonomy" id="1381693"/>
    <lineage>
        <taxon>Eukaryota</taxon>
        <taxon>Sar</taxon>
        <taxon>Alveolata</taxon>
        <taxon>Dinophyceae</taxon>
        <taxon>Suessiales</taxon>
        <taxon>Symbiodiniaceae</taxon>
        <taxon>Durusdinium</taxon>
    </lineage>
</organism>
<accession>A0ABP0LSY6</accession>
<evidence type="ECO:0000313" key="2">
    <source>
        <dbReference type="EMBL" id="CAK9042344.1"/>
    </source>
</evidence>
<sequence length="203" mass="21839">MLTDDAVVAYKKNLLSETHGKSVEELERLLQDWGGCLFDSCQKHTVGHFEDTDAAIAEHPGAHELDSFAMNMLTGVASPQHAPMPSLAALEIAQANAAQAKEAALLAQKAAQEAAAELQTLDAEDVFYSQMPTMNYGDSLTQTLQEEVAEELDQQVQEARAEAATRFAAEALKAKSEEEARLAAVEKAKQEEVARLAAEAAKA</sequence>
<comment type="caution">
    <text evidence="2">The sequence shown here is derived from an EMBL/GenBank/DDBJ whole genome shotgun (WGS) entry which is preliminary data.</text>
</comment>
<name>A0ABP0LSY6_9DINO</name>
<proteinExistence type="predicted"/>
<evidence type="ECO:0000256" key="1">
    <source>
        <dbReference type="SAM" id="Coils"/>
    </source>
</evidence>